<reference evidence="1 2" key="1">
    <citation type="journal article" date="2021" name="Hortic Res">
        <title>High-quality reference genome and annotation aids understanding of berry development for evergreen blueberry (Vaccinium darrowii).</title>
        <authorList>
            <person name="Yu J."/>
            <person name="Hulse-Kemp A.M."/>
            <person name="Babiker E."/>
            <person name="Staton M."/>
        </authorList>
    </citation>
    <scope>NUCLEOTIDE SEQUENCE [LARGE SCALE GENOMIC DNA]</scope>
    <source>
        <strain evidence="2">cv. NJ 8807/NJ 8810</strain>
        <tissue evidence="1">Young leaf</tissue>
    </source>
</reference>
<organism evidence="1 2">
    <name type="scientific">Vaccinium darrowii</name>
    <dbReference type="NCBI Taxonomy" id="229202"/>
    <lineage>
        <taxon>Eukaryota</taxon>
        <taxon>Viridiplantae</taxon>
        <taxon>Streptophyta</taxon>
        <taxon>Embryophyta</taxon>
        <taxon>Tracheophyta</taxon>
        <taxon>Spermatophyta</taxon>
        <taxon>Magnoliopsida</taxon>
        <taxon>eudicotyledons</taxon>
        <taxon>Gunneridae</taxon>
        <taxon>Pentapetalae</taxon>
        <taxon>asterids</taxon>
        <taxon>Ericales</taxon>
        <taxon>Ericaceae</taxon>
        <taxon>Vaccinioideae</taxon>
        <taxon>Vaccinieae</taxon>
        <taxon>Vaccinium</taxon>
    </lineage>
</organism>
<dbReference type="EMBL" id="CM037161">
    <property type="protein sequence ID" value="KAH7855457.1"/>
    <property type="molecule type" value="Genomic_DNA"/>
</dbReference>
<dbReference type="Proteomes" id="UP000828048">
    <property type="component" value="Chromosome 11"/>
</dbReference>
<proteinExistence type="predicted"/>
<accession>A0ACB7YP93</accession>
<comment type="caution">
    <text evidence="1">The sequence shown here is derived from an EMBL/GenBank/DDBJ whole genome shotgun (WGS) entry which is preliminary data.</text>
</comment>
<keyword evidence="2" id="KW-1185">Reference proteome</keyword>
<evidence type="ECO:0000313" key="1">
    <source>
        <dbReference type="EMBL" id="KAH7855457.1"/>
    </source>
</evidence>
<name>A0ACB7YP93_9ERIC</name>
<evidence type="ECO:0000313" key="2">
    <source>
        <dbReference type="Proteomes" id="UP000828048"/>
    </source>
</evidence>
<gene>
    <name evidence="1" type="ORF">Vadar_025073</name>
</gene>
<protein>
    <submittedName>
        <fullName evidence="1">Uncharacterized protein</fullName>
    </submittedName>
</protein>
<sequence length="239" mass="27516">MHVIVTDNSNQKVWASTFVYGCPSRVGRELVWEDIRRIAHSEIPLWMCMRDFNQVIGGHDKVGGIIPSQRAISSFHDMITDCGLVDLESKGPRFTWRTNRSGENFIMERIDMVFPNTKWRELHDKAMVFVEPAIGSDHNPLLLNTKFPLNKVGKPFRFESYWVTVDGYKEVIVESWNHQQEATLMFSVCKKLKMVFGRIIPRKWLVLLKSISSDPSISADCNAKLVRDISLDEVQVAIF</sequence>